<dbReference type="OrthoDB" id="342264at2759"/>
<dbReference type="GO" id="GO:0006974">
    <property type="term" value="P:DNA damage response"/>
    <property type="evidence" value="ECO:0007669"/>
    <property type="project" value="UniProtKB-KW"/>
</dbReference>
<organism evidence="6 7">
    <name type="scientific">Cephalotus follicularis</name>
    <name type="common">Albany pitcher plant</name>
    <dbReference type="NCBI Taxonomy" id="3775"/>
    <lineage>
        <taxon>Eukaryota</taxon>
        <taxon>Viridiplantae</taxon>
        <taxon>Streptophyta</taxon>
        <taxon>Embryophyta</taxon>
        <taxon>Tracheophyta</taxon>
        <taxon>Spermatophyta</taxon>
        <taxon>Magnoliopsida</taxon>
        <taxon>eudicotyledons</taxon>
        <taxon>Gunneridae</taxon>
        <taxon>Pentapetalae</taxon>
        <taxon>rosids</taxon>
        <taxon>fabids</taxon>
        <taxon>Oxalidales</taxon>
        <taxon>Cephalotaceae</taxon>
        <taxon>Cephalotus</taxon>
    </lineage>
</organism>
<evidence type="ECO:0000256" key="1">
    <source>
        <dbReference type="ARBA" id="ARBA00004123"/>
    </source>
</evidence>
<keyword evidence="2" id="KW-0227">DNA damage</keyword>
<feature type="region of interest" description="Disordered" evidence="4">
    <location>
        <begin position="163"/>
        <end position="199"/>
    </location>
</feature>
<dbReference type="GO" id="GO:0005634">
    <property type="term" value="C:nucleus"/>
    <property type="evidence" value="ECO:0007669"/>
    <property type="project" value="UniProtKB-SubCell"/>
</dbReference>
<feature type="region of interest" description="Disordered" evidence="4">
    <location>
        <begin position="292"/>
        <end position="311"/>
    </location>
</feature>
<dbReference type="PANTHER" id="PTHR23196">
    <property type="entry name" value="PAX TRANSCRIPTION ACTIVATION DOMAIN INTERACTING PROTEIN"/>
    <property type="match status" value="1"/>
</dbReference>
<dbReference type="InterPro" id="IPR036420">
    <property type="entry name" value="BRCT_dom_sf"/>
</dbReference>
<feature type="region of interest" description="Disordered" evidence="4">
    <location>
        <begin position="498"/>
        <end position="521"/>
    </location>
</feature>
<dbReference type="FunCoup" id="A0A1Q3DKG6">
    <property type="interactions" value="1501"/>
</dbReference>
<dbReference type="CDD" id="cd18432">
    <property type="entry name" value="BRCT_PAXIP1_rpt6_like"/>
    <property type="match status" value="1"/>
</dbReference>
<dbReference type="InterPro" id="IPR001357">
    <property type="entry name" value="BRCT_dom"/>
</dbReference>
<dbReference type="Pfam" id="PF16770">
    <property type="entry name" value="RTT107_BRCT_5"/>
    <property type="match status" value="1"/>
</dbReference>
<sequence length="1024" mass="113348">GEKVVSGDVDSFQFQAEGSFETQKLNLNDETQALNVAGETQVLDDPDCNDYMGTQLLDEVVVDSDDEGTYRTEILGDGDNELSDDDSARRGSGPSLDGEKIQHTSICNDREKGLIEQVDALANERSSGSLRFTSVRAASLRASGLAARNKALEGTGSVSHSIVTNRQFSEQHTAKDNGTDSKVGEDVDQPHVTEANENGLRNAKKGKFGFSTVRKLPTEVSFDENKSISYNSNTNAGGEDLLQLPISDAELAGLSYVDSQEPGEASQANALEFVDRLINCNYLEFEQEVEPMKSTGGKSKPGLSAKGPQILAKKVNDRSTVGKTGIFYWDDNCEDEGGGDIFKRRREEFLGSGISCLRSLSKTRKPQKSGIDYSRYNREQPHANIKLMMQSDSRLVLLKSKMEGSVQEAEIKFRKNLAKDFDEHINADSTKEQSEANVGFDTQVAAEAMEALCNQESITYNEAKEEKMKKRVCSKQKRLCLSDKVAARQSERIGAKSIKMSSVTSKKRSRGSREDFETELVMEESKRGKQIAERCFSGSKCGSLDKMPSEIIQQEKAGLVLTNSKVDEFDMSHGTVKSSVGSPVKKRYELKKVDISTPIACRTRRSMVAHQMERAENAPGHSGEDTNPQMEVGAIQDNTVSETYAETFKMVDAEKESSTFCSSPFDKRESVKPNQHEESMSKLREKSNAIDVLGHPRRRRSQRSLSSQANGYDQHQKVDKPGAQGAALAWDSLDVNRKRIQKDLSAKANHSRKNIDADSLPLAEQAEIRLDKSPREKSKPSDTACTTPISCRTPVNAASPVCMGNEYLEQTCKRNLSKVGLKRELGSLSAMPQGRTPVLTDSRKRRDMSNVKVLFSHHLDEDIIKQQKKILARVGSSLASSITEATHFITDQFVRTRNMLEAIASGKPVVTHLWLDCVGQAKYYIDEEAYILRDTKKEKEFGFTMPVSLARARHCPLLEGRRVLITPNIKPGKETISSLVKAVHGQAIERIGRSALKDENILNDLLILSCEEDYAICIPLLEKG</sequence>
<evidence type="ECO:0000313" key="7">
    <source>
        <dbReference type="Proteomes" id="UP000187406"/>
    </source>
</evidence>
<dbReference type="InParanoid" id="A0A1Q3DKG6"/>
<protein>
    <recommendedName>
        <fullName evidence="5">BRCT domain-containing protein</fullName>
    </recommendedName>
</protein>
<feature type="region of interest" description="Disordered" evidence="4">
    <location>
        <begin position="659"/>
        <end position="722"/>
    </location>
</feature>
<evidence type="ECO:0000256" key="4">
    <source>
        <dbReference type="SAM" id="MobiDB-lite"/>
    </source>
</evidence>
<proteinExistence type="predicted"/>
<dbReference type="Proteomes" id="UP000187406">
    <property type="component" value="Unassembled WGS sequence"/>
</dbReference>
<dbReference type="Pfam" id="PF16589">
    <property type="entry name" value="BRCT_2"/>
    <property type="match status" value="1"/>
</dbReference>
<dbReference type="Gene3D" id="3.40.50.10190">
    <property type="entry name" value="BRCT domain"/>
    <property type="match status" value="2"/>
</dbReference>
<accession>A0A1Q3DKG6</accession>
<evidence type="ECO:0000259" key="5">
    <source>
        <dbReference type="PROSITE" id="PS50172"/>
    </source>
</evidence>
<feature type="domain" description="BRCT" evidence="5">
    <location>
        <begin position="843"/>
        <end position="932"/>
    </location>
</feature>
<dbReference type="SUPFAM" id="SSF52113">
    <property type="entry name" value="BRCT domain"/>
    <property type="match status" value="1"/>
</dbReference>
<feature type="compositionally biased region" description="Basic and acidic residues" evidence="4">
    <location>
        <begin position="665"/>
        <end position="688"/>
    </location>
</feature>
<feature type="non-terminal residue" evidence="6">
    <location>
        <position position="1"/>
    </location>
</feature>
<dbReference type="InterPro" id="IPR051579">
    <property type="entry name" value="DDR_Transcriptional_Reg"/>
</dbReference>
<dbReference type="STRING" id="3775.A0A1Q3DKG6"/>
<dbReference type="CDD" id="cd17744">
    <property type="entry name" value="BRCT_MDC1_rpt1"/>
    <property type="match status" value="1"/>
</dbReference>
<dbReference type="EMBL" id="BDDD01011317">
    <property type="protein sequence ID" value="GAV92803.1"/>
    <property type="molecule type" value="Genomic_DNA"/>
</dbReference>
<evidence type="ECO:0000256" key="3">
    <source>
        <dbReference type="ARBA" id="ARBA00023242"/>
    </source>
</evidence>
<dbReference type="SMART" id="SM00292">
    <property type="entry name" value="BRCT"/>
    <property type="match status" value="1"/>
</dbReference>
<comment type="subcellular location">
    <subcellularLocation>
        <location evidence="1">Nucleus</location>
    </subcellularLocation>
</comment>
<evidence type="ECO:0000256" key="2">
    <source>
        <dbReference type="ARBA" id="ARBA00022763"/>
    </source>
</evidence>
<dbReference type="AlphaFoldDB" id="A0A1Q3DKG6"/>
<feature type="compositionally biased region" description="Acidic residues" evidence="4">
    <location>
        <begin position="76"/>
        <end position="85"/>
    </location>
</feature>
<keyword evidence="7" id="KW-1185">Reference proteome</keyword>
<dbReference type="PANTHER" id="PTHR23196:SF1">
    <property type="entry name" value="PAX-INTERACTING PROTEIN 1"/>
    <property type="match status" value="1"/>
</dbReference>
<comment type="caution">
    <text evidence="6">The sequence shown here is derived from an EMBL/GenBank/DDBJ whole genome shotgun (WGS) entry which is preliminary data.</text>
</comment>
<gene>
    <name evidence="6" type="ORF">CFOL_v3_36181</name>
</gene>
<dbReference type="PROSITE" id="PS50172">
    <property type="entry name" value="BRCT"/>
    <property type="match status" value="1"/>
</dbReference>
<keyword evidence="3" id="KW-0539">Nucleus</keyword>
<reference evidence="7" key="1">
    <citation type="submission" date="2016-04" db="EMBL/GenBank/DDBJ databases">
        <title>Cephalotus genome sequencing.</title>
        <authorList>
            <person name="Fukushima K."/>
            <person name="Hasebe M."/>
            <person name="Fang X."/>
        </authorList>
    </citation>
    <scope>NUCLEOTIDE SEQUENCE [LARGE SCALE GENOMIC DNA]</scope>
    <source>
        <strain evidence="7">cv. St1</strain>
    </source>
</reference>
<evidence type="ECO:0000313" key="6">
    <source>
        <dbReference type="EMBL" id="GAV92803.1"/>
    </source>
</evidence>
<feature type="non-terminal residue" evidence="6">
    <location>
        <position position="1024"/>
    </location>
</feature>
<feature type="compositionally biased region" description="Basic and acidic residues" evidence="4">
    <location>
        <begin position="172"/>
        <end position="191"/>
    </location>
</feature>
<feature type="region of interest" description="Disordered" evidence="4">
    <location>
        <begin position="73"/>
        <end position="102"/>
    </location>
</feature>
<name>A0A1Q3DKG6_CEPFO</name>